<evidence type="ECO:0000256" key="1">
    <source>
        <dbReference type="ARBA" id="ARBA00004123"/>
    </source>
</evidence>
<proteinExistence type="predicted"/>
<dbReference type="InterPro" id="IPR016197">
    <property type="entry name" value="Chromo-like_dom_sf"/>
</dbReference>
<accession>A0A1I7S0Y5</accession>
<comment type="subcellular location">
    <subcellularLocation>
        <location evidence="1">Nucleus</location>
    </subcellularLocation>
</comment>
<dbReference type="InterPro" id="IPR051219">
    <property type="entry name" value="Heterochromatin_chromo-domain"/>
</dbReference>
<evidence type="ECO:0000256" key="3">
    <source>
        <dbReference type="SAM" id="Coils"/>
    </source>
</evidence>
<dbReference type="Proteomes" id="UP000659654">
    <property type="component" value="Unassembled WGS sequence"/>
</dbReference>
<evidence type="ECO:0000313" key="8">
    <source>
        <dbReference type="Proteomes" id="UP000095284"/>
    </source>
</evidence>
<evidence type="ECO:0000313" key="7">
    <source>
        <dbReference type="EMBL" id="CAG9087887.1"/>
    </source>
</evidence>
<gene>
    <name evidence="6" type="ORF">BXYJ_LOCUS2319</name>
</gene>
<dbReference type="InterPro" id="IPR000953">
    <property type="entry name" value="Chromo/chromo_shadow_dom"/>
</dbReference>
<dbReference type="OrthoDB" id="1918685at2759"/>
<feature type="compositionally biased region" description="Basic and acidic residues" evidence="4">
    <location>
        <begin position="154"/>
        <end position="165"/>
    </location>
</feature>
<dbReference type="PROSITE" id="PS50013">
    <property type="entry name" value="CHROMO_2"/>
    <property type="match status" value="1"/>
</dbReference>
<dbReference type="EMBL" id="CAJFCV020000001">
    <property type="protein sequence ID" value="CAG9087887.1"/>
    <property type="molecule type" value="Genomic_DNA"/>
</dbReference>
<dbReference type="WBParaSite" id="BXY_0666000.1">
    <property type="protein sequence ID" value="BXY_0666000.1"/>
    <property type="gene ID" value="BXY_0666000"/>
</dbReference>
<reference evidence="10" key="1">
    <citation type="submission" date="2016-11" db="UniProtKB">
        <authorList>
            <consortium name="WormBaseParasite"/>
        </authorList>
    </citation>
    <scope>IDENTIFICATION</scope>
</reference>
<dbReference type="CDD" id="cd00024">
    <property type="entry name" value="CD_CSD"/>
    <property type="match status" value="1"/>
</dbReference>
<dbReference type="Proteomes" id="UP000095284">
    <property type="component" value="Unplaced"/>
</dbReference>
<evidence type="ECO:0000313" key="10">
    <source>
        <dbReference type="WBParaSite" id="BXY_0666000.1"/>
    </source>
</evidence>
<reference evidence="7" key="2">
    <citation type="submission" date="2020-08" db="EMBL/GenBank/DDBJ databases">
        <authorList>
            <person name="Kikuchi T."/>
        </authorList>
    </citation>
    <scope>NUCLEOTIDE SEQUENCE</scope>
    <source>
        <strain evidence="6">Ka4C1</strain>
    </source>
</reference>
<sequence length="598" mass="68268">MEDEHNEHPIFTVEKLVGVKMQKGVRYYNVKWSGFGTEENTWEPENSFIDRTPIETFERQRALAALRKQRANKKKFGAKFATASTDTSGSSSSGEKKMKSTPETSGLKLRSASSKRKQESSTSSKMSEEPYPEGFEEATPVVTSSGRLTKPTLKLREQTPIDTKQRKGMAPRKTTPSLDVSVESRPGSRLTRHQVKEALKPMLEKEREERMKYLAAKTIEIEEHYHQTYPKKCYLGSKNTPEVVAKFSFPDLITHEEMCARDVERENRRVAYEAEKKRREEIRRKQVEISEQLILHQEKKMAEQVEDILNRVDLSFTKSPEQFLMCQPGYQCLEVMLVLKRELGVAVIVQLKHRSNLVIECVTIEVAMEKCPVQLKDYMNGMVLDGNRNLRIRRDESEGFFDQKRAEDAAKVVDEKTEEKAELSTNEALECLESSMAQTVDESADITLDPSMDFTMNSSINPTINSTIPESMNCTGIADESMEISQQTEYTIASTEEDLVDNFATDIIREEKLIEAPKIIAEPERFISEPSKSFDLTSTTQPADETIDETFESENLENTQDSSMNARYIDENLITEAELLGYKTDISERSMDFVAMEQ</sequence>
<evidence type="ECO:0000256" key="2">
    <source>
        <dbReference type="ARBA" id="ARBA00023242"/>
    </source>
</evidence>
<dbReference type="Gene3D" id="2.40.50.40">
    <property type="match status" value="1"/>
</dbReference>
<evidence type="ECO:0000313" key="9">
    <source>
        <dbReference type="Proteomes" id="UP000659654"/>
    </source>
</evidence>
<organism evidence="8 10">
    <name type="scientific">Bursaphelenchus xylophilus</name>
    <name type="common">Pinewood nematode worm</name>
    <name type="synonym">Aphelenchoides xylophilus</name>
    <dbReference type="NCBI Taxonomy" id="6326"/>
    <lineage>
        <taxon>Eukaryota</taxon>
        <taxon>Metazoa</taxon>
        <taxon>Ecdysozoa</taxon>
        <taxon>Nematoda</taxon>
        <taxon>Chromadorea</taxon>
        <taxon>Rhabditida</taxon>
        <taxon>Tylenchina</taxon>
        <taxon>Tylenchomorpha</taxon>
        <taxon>Aphelenchoidea</taxon>
        <taxon>Aphelenchoididae</taxon>
        <taxon>Bursaphelenchus</taxon>
    </lineage>
</organism>
<name>A0A1I7S0Y5_BURXY</name>
<keyword evidence="3" id="KW-0175">Coiled coil</keyword>
<protein>
    <submittedName>
        <fullName evidence="6">(pine wood nematode) hypothetical protein</fullName>
    </submittedName>
    <submittedName>
        <fullName evidence="10">Chromo domain-containing protein</fullName>
    </submittedName>
</protein>
<dbReference type="Proteomes" id="UP000582659">
    <property type="component" value="Unassembled WGS sequence"/>
</dbReference>
<keyword evidence="2" id="KW-0539">Nucleus</keyword>
<evidence type="ECO:0000259" key="5">
    <source>
        <dbReference type="PROSITE" id="PS50013"/>
    </source>
</evidence>
<dbReference type="PANTHER" id="PTHR22812">
    <property type="entry name" value="CHROMOBOX PROTEIN"/>
    <property type="match status" value="1"/>
</dbReference>
<evidence type="ECO:0000256" key="4">
    <source>
        <dbReference type="SAM" id="MobiDB-lite"/>
    </source>
</evidence>
<feature type="domain" description="Chromo" evidence="5">
    <location>
        <begin position="11"/>
        <end position="69"/>
    </location>
</feature>
<dbReference type="GO" id="GO:0005634">
    <property type="term" value="C:nucleus"/>
    <property type="evidence" value="ECO:0007669"/>
    <property type="project" value="UniProtKB-SubCell"/>
</dbReference>
<dbReference type="SMR" id="A0A1I7S0Y5"/>
<evidence type="ECO:0000313" key="6">
    <source>
        <dbReference type="EMBL" id="CAD5211219.1"/>
    </source>
</evidence>
<feature type="compositionally biased region" description="Low complexity" evidence="4">
    <location>
        <begin position="84"/>
        <end position="93"/>
    </location>
</feature>
<dbReference type="InterPro" id="IPR023780">
    <property type="entry name" value="Chromo_domain"/>
</dbReference>
<keyword evidence="9" id="KW-1185">Reference proteome</keyword>
<feature type="coiled-coil region" evidence="3">
    <location>
        <begin position="260"/>
        <end position="292"/>
    </location>
</feature>
<dbReference type="SMART" id="SM00298">
    <property type="entry name" value="CHROMO"/>
    <property type="match status" value="1"/>
</dbReference>
<dbReference type="EMBL" id="CAJFDI010000001">
    <property type="protein sequence ID" value="CAD5211219.1"/>
    <property type="molecule type" value="Genomic_DNA"/>
</dbReference>
<dbReference type="SUPFAM" id="SSF54160">
    <property type="entry name" value="Chromo domain-like"/>
    <property type="match status" value="1"/>
</dbReference>
<dbReference type="AlphaFoldDB" id="A0A1I7S0Y5"/>
<feature type="region of interest" description="Disordered" evidence="4">
    <location>
        <begin position="74"/>
        <end position="190"/>
    </location>
</feature>
<dbReference type="Pfam" id="PF00385">
    <property type="entry name" value="Chromo"/>
    <property type="match status" value="1"/>
</dbReference>